<dbReference type="SUPFAM" id="SSF111283">
    <property type="entry name" value="Putative modulator of DNA gyrase, PmbA/TldD"/>
    <property type="match status" value="1"/>
</dbReference>
<dbReference type="Pfam" id="PF19289">
    <property type="entry name" value="PmbA_TldD_3rd"/>
    <property type="match status" value="1"/>
</dbReference>
<organism evidence="4 5">
    <name type="scientific">Micromonospora zhanjiangensis</name>
    <dbReference type="NCBI Taxonomy" id="1522057"/>
    <lineage>
        <taxon>Bacteria</taxon>
        <taxon>Bacillati</taxon>
        <taxon>Actinomycetota</taxon>
        <taxon>Actinomycetes</taxon>
        <taxon>Micromonosporales</taxon>
        <taxon>Micromonosporaceae</taxon>
        <taxon>Micromonospora</taxon>
    </lineage>
</organism>
<accession>A0ABV8KLG5</accession>
<evidence type="ECO:0000259" key="2">
    <source>
        <dbReference type="Pfam" id="PF01523"/>
    </source>
</evidence>
<proteinExistence type="inferred from homology"/>
<protein>
    <submittedName>
        <fullName evidence="4">TldD/PmbA family protein</fullName>
    </submittedName>
</protein>
<dbReference type="InterPro" id="IPR045569">
    <property type="entry name" value="Metalloprtase-TldD/E_C"/>
</dbReference>
<feature type="domain" description="Metalloprotease TldD/E C-terminal" evidence="3">
    <location>
        <begin position="219"/>
        <end position="430"/>
    </location>
</feature>
<evidence type="ECO:0000313" key="5">
    <source>
        <dbReference type="Proteomes" id="UP001595868"/>
    </source>
</evidence>
<dbReference type="InterPro" id="IPR002510">
    <property type="entry name" value="Metalloprtase-TldD/E_N"/>
</dbReference>
<evidence type="ECO:0000256" key="1">
    <source>
        <dbReference type="ARBA" id="ARBA00005836"/>
    </source>
</evidence>
<dbReference type="Proteomes" id="UP001595868">
    <property type="component" value="Unassembled WGS sequence"/>
</dbReference>
<sequence>MTTELELAGQVVELVRRLAGPDAQAEVSARRSELALTRFANSAIHQNVADVTTAVRLRLHLAGRTATGSSTVVDPDGLRALVERTIAAARLCPPDPGWPGLAPPVPVGHAGLFDEPTAQASPDERAERVRAFVAAAGGLETAGFCRTTYRAGAFVNSAGQAVTGRGADAAMDGIARATGADGVARLSADRLADLDGAVLGARAAAKARAGVDPVELPADRYEVLLEPAAVADILQNLAYYGFNGKNFNDRQSFAEPGTEQFDRQLTLVDDGVGTPALPFDNEGTPRGRVTLVDSGVTAAVAHDRRTAAEARAASTGNALAAPSFGPLPLSLRLEPAGDPVTAPPVTEVAGPVVDSATAALLPGVRRGLLVTDFWYTRVLDPKRLVVTGLTRNGVWLIENGEVTRPVRDLRFTQSYPAGLAPGAVRAVGRQATRQPDSWDSAYWTAPALHLATWNFTGTASG</sequence>
<gene>
    <name evidence="4" type="ORF">ACFOX0_13100</name>
</gene>
<evidence type="ECO:0000259" key="3">
    <source>
        <dbReference type="Pfam" id="PF19289"/>
    </source>
</evidence>
<name>A0ABV8KLG5_9ACTN</name>
<evidence type="ECO:0000313" key="4">
    <source>
        <dbReference type="EMBL" id="MFC4106859.1"/>
    </source>
</evidence>
<dbReference type="PANTHER" id="PTHR43666:SF1">
    <property type="entry name" value="CONSERVED PROTEIN"/>
    <property type="match status" value="1"/>
</dbReference>
<dbReference type="RefSeq" id="WP_377545177.1">
    <property type="nucleotide sequence ID" value="NZ_JBHSBN010000007.1"/>
</dbReference>
<dbReference type="Pfam" id="PF01523">
    <property type="entry name" value="PmbA_TldD_1st"/>
    <property type="match status" value="1"/>
</dbReference>
<dbReference type="InterPro" id="IPR035068">
    <property type="entry name" value="TldD/PmbA_N"/>
</dbReference>
<reference evidence="5" key="1">
    <citation type="journal article" date="2019" name="Int. J. Syst. Evol. Microbiol.">
        <title>The Global Catalogue of Microorganisms (GCM) 10K type strain sequencing project: providing services to taxonomists for standard genome sequencing and annotation.</title>
        <authorList>
            <consortium name="The Broad Institute Genomics Platform"/>
            <consortium name="The Broad Institute Genome Sequencing Center for Infectious Disease"/>
            <person name="Wu L."/>
            <person name="Ma J."/>
        </authorList>
    </citation>
    <scope>NUCLEOTIDE SEQUENCE [LARGE SCALE GENOMIC DNA]</scope>
    <source>
        <strain evidence="5">2902at01</strain>
    </source>
</reference>
<comment type="similarity">
    <text evidence="1">Belongs to the peptidase U62 family.</text>
</comment>
<dbReference type="PANTHER" id="PTHR43666">
    <property type="entry name" value="TLDD PROTEIN"/>
    <property type="match status" value="1"/>
</dbReference>
<dbReference type="InterPro" id="IPR036059">
    <property type="entry name" value="TldD/PmbA_sf"/>
</dbReference>
<comment type="caution">
    <text evidence="4">The sequence shown here is derived from an EMBL/GenBank/DDBJ whole genome shotgun (WGS) entry which is preliminary data.</text>
</comment>
<feature type="domain" description="Metalloprotease TldD/E N-terminal" evidence="2">
    <location>
        <begin position="25"/>
        <end position="89"/>
    </location>
</feature>
<dbReference type="Gene3D" id="3.30.2290.10">
    <property type="entry name" value="PmbA/TldD superfamily"/>
    <property type="match status" value="1"/>
</dbReference>
<keyword evidence="5" id="KW-1185">Reference proteome</keyword>
<dbReference type="EMBL" id="JBHSBN010000007">
    <property type="protein sequence ID" value="MFC4106859.1"/>
    <property type="molecule type" value="Genomic_DNA"/>
</dbReference>